<comment type="caution">
    <text evidence="1">The sequence shown here is derived from an EMBL/GenBank/DDBJ whole genome shotgun (WGS) entry which is preliminary data.</text>
</comment>
<dbReference type="EMBL" id="JAATIP010000182">
    <property type="protein sequence ID" value="KAF4362543.1"/>
    <property type="molecule type" value="Genomic_DNA"/>
</dbReference>
<reference evidence="1 2" key="1">
    <citation type="journal article" date="2020" name="bioRxiv">
        <title>Sequence and annotation of 42 cannabis genomes reveals extensive copy number variation in cannabinoid synthesis and pathogen resistance genes.</title>
        <authorList>
            <person name="Mckernan K.J."/>
            <person name="Helbert Y."/>
            <person name="Kane L.T."/>
            <person name="Ebling H."/>
            <person name="Zhang L."/>
            <person name="Liu B."/>
            <person name="Eaton Z."/>
            <person name="Mclaughlin S."/>
            <person name="Kingan S."/>
            <person name="Baybayan P."/>
            <person name="Concepcion G."/>
            <person name="Jordan M."/>
            <person name="Riva A."/>
            <person name="Barbazuk W."/>
            <person name="Harkins T."/>
        </authorList>
    </citation>
    <scope>NUCLEOTIDE SEQUENCE [LARGE SCALE GENOMIC DNA]</scope>
    <source>
        <strain evidence="2">cv. Jamaican Lion 4</strain>
        <tissue evidence="1">Leaf</tissue>
    </source>
</reference>
<sequence>MVLDFLKIKFKSIFTEAPALLITLSTSFSQRRGCSNLEGNRLKPLSMVSLSFESEVAGGLIVSRVSE</sequence>
<dbReference type="AlphaFoldDB" id="A0A7J6EVT1"/>
<evidence type="ECO:0000313" key="2">
    <source>
        <dbReference type="Proteomes" id="UP000525078"/>
    </source>
</evidence>
<proteinExistence type="predicted"/>
<gene>
    <name evidence="1" type="ORF">F8388_011370</name>
</gene>
<protein>
    <submittedName>
        <fullName evidence="1">Uncharacterized protein</fullName>
    </submittedName>
</protein>
<evidence type="ECO:0000313" key="1">
    <source>
        <dbReference type="EMBL" id="KAF4362543.1"/>
    </source>
</evidence>
<accession>A0A7J6EVT1</accession>
<name>A0A7J6EVT1_CANSA</name>
<organism evidence="1 2">
    <name type="scientific">Cannabis sativa</name>
    <name type="common">Hemp</name>
    <name type="synonym">Marijuana</name>
    <dbReference type="NCBI Taxonomy" id="3483"/>
    <lineage>
        <taxon>Eukaryota</taxon>
        <taxon>Viridiplantae</taxon>
        <taxon>Streptophyta</taxon>
        <taxon>Embryophyta</taxon>
        <taxon>Tracheophyta</taxon>
        <taxon>Spermatophyta</taxon>
        <taxon>Magnoliopsida</taxon>
        <taxon>eudicotyledons</taxon>
        <taxon>Gunneridae</taxon>
        <taxon>Pentapetalae</taxon>
        <taxon>rosids</taxon>
        <taxon>fabids</taxon>
        <taxon>Rosales</taxon>
        <taxon>Cannabaceae</taxon>
        <taxon>Cannabis</taxon>
    </lineage>
</organism>
<dbReference type="Proteomes" id="UP000525078">
    <property type="component" value="Unassembled WGS sequence"/>
</dbReference>